<feature type="region of interest" description="Disordered" evidence="1">
    <location>
        <begin position="1"/>
        <end position="34"/>
    </location>
</feature>
<protein>
    <submittedName>
        <fullName evidence="3">Lysine rich nucleolar protein 1</fullName>
    </submittedName>
</protein>
<feature type="compositionally biased region" description="Basic and acidic residues" evidence="1">
    <location>
        <begin position="82"/>
        <end position="105"/>
    </location>
</feature>
<organism evidence="3 4">
    <name type="scientific">Molossus molossus</name>
    <name type="common">Pallas' mastiff bat</name>
    <name type="synonym">Vespertilio molossus</name>
    <dbReference type="NCBI Taxonomy" id="27622"/>
    <lineage>
        <taxon>Eukaryota</taxon>
        <taxon>Metazoa</taxon>
        <taxon>Chordata</taxon>
        <taxon>Craniata</taxon>
        <taxon>Vertebrata</taxon>
        <taxon>Euteleostomi</taxon>
        <taxon>Mammalia</taxon>
        <taxon>Eutheria</taxon>
        <taxon>Laurasiatheria</taxon>
        <taxon>Chiroptera</taxon>
        <taxon>Yangochiroptera</taxon>
        <taxon>Molossidae</taxon>
        <taxon>Molossus</taxon>
    </lineage>
</organism>
<dbReference type="Pfam" id="PF15477">
    <property type="entry name" value="SMAP"/>
    <property type="match status" value="1"/>
</dbReference>
<dbReference type="Proteomes" id="UP000550707">
    <property type="component" value="Unassembled WGS sequence"/>
</dbReference>
<gene>
    <name evidence="3" type="ORF">HJG59_007429</name>
</gene>
<sequence>MITKTHKGDLGLSEKNKKKKKKKKKKKVMVKEPETQYSVLNSNNCFTEVCPTRAMSPAESVIRGQAPEVPLMKKKEKKKKDHSTICKEHQEPETTLRAKRTEKSPSPRIRALGLSEFLSGKKRKKGKSLGPLAMSSGLRVKTSLDPRQGEEEPDTDLEVVLEKKGNMDETHIDQMRRKALQEEIDRESGKTEASETWKWTGTQFGQWDTAGFENEEQKLKFLKLMGGFKNLSPSLSRTPDMVGRPSMALNKKAADALQRSLQQDYDRALRWKYSWGAGLGFPTAPRKAFYIDRNASKSVKFED</sequence>
<feature type="compositionally biased region" description="Basic residues" evidence="1">
    <location>
        <begin position="16"/>
        <end position="28"/>
    </location>
</feature>
<feature type="region of interest" description="Disordered" evidence="1">
    <location>
        <begin position="61"/>
        <end position="173"/>
    </location>
</feature>
<feature type="compositionally biased region" description="Basic residues" evidence="1">
    <location>
        <begin position="72"/>
        <end position="81"/>
    </location>
</feature>
<feature type="compositionally biased region" description="Basic and acidic residues" evidence="1">
    <location>
        <begin position="160"/>
        <end position="173"/>
    </location>
</feature>
<accession>A0A7J8IYZ1</accession>
<evidence type="ECO:0000259" key="2">
    <source>
        <dbReference type="Pfam" id="PF15477"/>
    </source>
</evidence>
<feature type="domain" description="Small acidic protein-like" evidence="2">
    <location>
        <begin position="207"/>
        <end position="280"/>
    </location>
</feature>
<dbReference type="EMBL" id="JACASF010000003">
    <property type="protein sequence ID" value="KAF6489794.1"/>
    <property type="molecule type" value="Genomic_DNA"/>
</dbReference>
<dbReference type="AlphaFoldDB" id="A0A7J8IYZ1"/>
<evidence type="ECO:0000256" key="1">
    <source>
        <dbReference type="SAM" id="MobiDB-lite"/>
    </source>
</evidence>
<dbReference type="PANTHER" id="PTHR22426:SF1">
    <property type="entry name" value="LYSINE-RICH NUCLEOLAR PROTEIN 1"/>
    <property type="match status" value="1"/>
</dbReference>
<evidence type="ECO:0000313" key="4">
    <source>
        <dbReference type="Proteomes" id="UP000550707"/>
    </source>
</evidence>
<reference evidence="3 4" key="1">
    <citation type="journal article" date="2020" name="Nature">
        <title>Six reference-quality genomes reveal evolution of bat adaptations.</title>
        <authorList>
            <person name="Jebb D."/>
            <person name="Huang Z."/>
            <person name="Pippel M."/>
            <person name="Hughes G.M."/>
            <person name="Lavrichenko K."/>
            <person name="Devanna P."/>
            <person name="Winkler S."/>
            <person name="Jermiin L.S."/>
            <person name="Skirmuntt E.C."/>
            <person name="Katzourakis A."/>
            <person name="Burkitt-Gray L."/>
            <person name="Ray D.A."/>
            <person name="Sullivan K.A.M."/>
            <person name="Roscito J.G."/>
            <person name="Kirilenko B.M."/>
            <person name="Davalos L.M."/>
            <person name="Corthals A.P."/>
            <person name="Power M.L."/>
            <person name="Jones G."/>
            <person name="Ransome R.D."/>
            <person name="Dechmann D.K.N."/>
            <person name="Locatelli A.G."/>
            <person name="Puechmaille S.J."/>
            <person name="Fedrigo O."/>
            <person name="Jarvis E.D."/>
            <person name="Hiller M."/>
            <person name="Vernes S.C."/>
            <person name="Myers E.W."/>
            <person name="Teeling E.C."/>
        </authorList>
    </citation>
    <scope>NUCLEOTIDE SEQUENCE [LARGE SCALE GENOMIC DNA]</scope>
    <source>
        <strain evidence="3">MMolMol1</strain>
        <tissue evidence="3">Muscle</tissue>
    </source>
</reference>
<feature type="compositionally biased region" description="Basic and acidic residues" evidence="1">
    <location>
        <begin position="1"/>
        <end position="15"/>
    </location>
</feature>
<name>A0A7J8IYZ1_MOLMO</name>
<comment type="caution">
    <text evidence="3">The sequence shown here is derived from an EMBL/GenBank/DDBJ whole genome shotgun (WGS) entry which is preliminary data.</text>
</comment>
<keyword evidence="4" id="KW-1185">Reference proteome</keyword>
<dbReference type="InterPro" id="IPR028124">
    <property type="entry name" value="SMAP_dom"/>
</dbReference>
<proteinExistence type="predicted"/>
<dbReference type="PANTHER" id="PTHR22426">
    <property type="entry name" value="ARGININE_SERINE-RICH COILED-COIL PROTEIN 2"/>
    <property type="match status" value="1"/>
</dbReference>
<evidence type="ECO:0000313" key="3">
    <source>
        <dbReference type="EMBL" id="KAF6489794.1"/>
    </source>
</evidence>